<evidence type="ECO:0000313" key="1">
    <source>
        <dbReference type="EMBL" id="KAF5359063.1"/>
    </source>
</evidence>
<comment type="caution">
    <text evidence="1">The sequence shown here is derived from an EMBL/GenBank/DDBJ whole genome shotgun (WGS) entry which is preliminary data.</text>
</comment>
<reference evidence="1 2" key="1">
    <citation type="journal article" date="2020" name="ISME J.">
        <title>Uncovering the hidden diversity of litter-decomposition mechanisms in mushroom-forming fungi.</title>
        <authorList>
            <person name="Floudas D."/>
            <person name="Bentzer J."/>
            <person name="Ahren D."/>
            <person name="Johansson T."/>
            <person name="Persson P."/>
            <person name="Tunlid A."/>
        </authorList>
    </citation>
    <scope>NUCLEOTIDE SEQUENCE [LARGE SCALE GENOMIC DNA]</scope>
    <source>
        <strain evidence="1 2">CBS 291.85</strain>
    </source>
</reference>
<name>A0A8H5LJ67_9AGAR</name>
<dbReference type="AlphaFoldDB" id="A0A8H5LJ67"/>
<proteinExistence type="predicted"/>
<gene>
    <name evidence="1" type="ORF">D9758_004797</name>
</gene>
<organism evidence="1 2">
    <name type="scientific">Tetrapyrgos nigripes</name>
    <dbReference type="NCBI Taxonomy" id="182062"/>
    <lineage>
        <taxon>Eukaryota</taxon>
        <taxon>Fungi</taxon>
        <taxon>Dikarya</taxon>
        <taxon>Basidiomycota</taxon>
        <taxon>Agaricomycotina</taxon>
        <taxon>Agaricomycetes</taxon>
        <taxon>Agaricomycetidae</taxon>
        <taxon>Agaricales</taxon>
        <taxon>Marasmiineae</taxon>
        <taxon>Marasmiaceae</taxon>
        <taxon>Tetrapyrgos</taxon>
    </lineage>
</organism>
<evidence type="ECO:0000313" key="2">
    <source>
        <dbReference type="Proteomes" id="UP000559256"/>
    </source>
</evidence>
<keyword evidence="2" id="KW-1185">Reference proteome</keyword>
<dbReference type="EMBL" id="JAACJM010000047">
    <property type="protein sequence ID" value="KAF5359063.1"/>
    <property type="molecule type" value="Genomic_DNA"/>
</dbReference>
<accession>A0A8H5LJ67</accession>
<protein>
    <submittedName>
        <fullName evidence="1">Uncharacterized protein</fullName>
    </submittedName>
</protein>
<dbReference type="Proteomes" id="UP000559256">
    <property type="component" value="Unassembled WGS sequence"/>
</dbReference>
<sequence length="223" mass="25649">MLDLGRTLGAYEGGRLDLDSDTPVQLLRLSKSETEEPNDDVVDLCREQMLVEGDWPEDEQEAGLEDHPIGYETKMPSKLGFTRWKDRTREDELQSEGFEKPLFDDEGQLFPLRDCDSSVVMGIDVEPFQDNGLTHVFYRQCSFFMTFTSATSSNNLDPIILDDAAQEAELFAHMSSSKPICHRDTSMQWRVPNRVIFSMRGILVFYSSTDRRHFHPTRKKVDL</sequence>